<dbReference type="InterPro" id="IPR013697">
    <property type="entry name" value="DNA_pol_e_suA_C"/>
</dbReference>
<evidence type="ECO:0000256" key="10">
    <source>
        <dbReference type="ARBA" id="ARBA00022932"/>
    </source>
</evidence>
<feature type="compositionally biased region" description="Acidic residues" evidence="16">
    <location>
        <begin position="972"/>
        <end position="997"/>
    </location>
</feature>
<dbReference type="EMBL" id="JAFIRN010000010">
    <property type="protein sequence ID" value="KAG5840388.1"/>
    <property type="molecule type" value="Genomic_DNA"/>
</dbReference>
<organism evidence="18 19">
    <name type="scientific">Anguilla anguilla</name>
    <name type="common">European freshwater eel</name>
    <name type="synonym">Muraena anguilla</name>
    <dbReference type="NCBI Taxonomy" id="7936"/>
    <lineage>
        <taxon>Eukaryota</taxon>
        <taxon>Metazoa</taxon>
        <taxon>Chordata</taxon>
        <taxon>Craniata</taxon>
        <taxon>Vertebrata</taxon>
        <taxon>Euteleostomi</taxon>
        <taxon>Actinopterygii</taxon>
        <taxon>Neopterygii</taxon>
        <taxon>Teleostei</taxon>
        <taxon>Anguilliformes</taxon>
        <taxon>Anguillidae</taxon>
        <taxon>Anguilla</taxon>
    </lineage>
</organism>
<dbReference type="GO" id="GO:0008622">
    <property type="term" value="C:epsilon DNA polymerase complex"/>
    <property type="evidence" value="ECO:0007669"/>
    <property type="project" value="InterPro"/>
</dbReference>
<evidence type="ECO:0000259" key="17">
    <source>
        <dbReference type="SMART" id="SM01159"/>
    </source>
</evidence>
<dbReference type="Gene3D" id="1.10.132.60">
    <property type="entry name" value="DNA polymerase family B, C-terminal domain"/>
    <property type="match status" value="1"/>
</dbReference>
<comment type="similarity">
    <text evidence="2 15">Belongs to the DNA polymerase type-B family.</text>
</comment>
<evidence type="ECO:0000313" key="18">
    <source>
        <dbReference type="EMBL" id="KAG5840388.1"/>
    </source>
</evidence>
<dbReference type="GO" id="GO:0003677">
    <property type="term" value="F:DNA binding"/>
    <property type="evidence" value="ECO:0007669"/>
    <property type="project" value="UniProtKB-KW"/>
</dbReference>
<feature type="region of interest" description="Disordered" evidence="16">
    <location>
        <begin position="961"/>
        <end position="997"/>
    </location>
</feature>
<dbReference type="Pfam" id="PF08490">
    <property type="entry name" value="DUF1744"/>
    <property type="match status" value="1"/>
</dbReference>
<feature type="compositionally biased region" description="Polar residues" evidence="16">
    <location>
        <begin position="290"/>
        <end position="299"/>
    </location>
</feature>
<keyword evidence="4 15" id="KW-0808">Transferase</keyword>
<dbReference type="InterPro" id="IPR054475">
    <property type="entry name" value="Znf-DPOE"/>
</dbReference>
<dbReference type="InterPro" id="IPR042087">
    <property type="entry name" value="DNA_pol_B_thumb"/>
</dbReference>
<keyword evidence="7 15" id="KW-0479">Metal-binding</keyword>
<evidence type="ECO:0000313" key="19">
    <source>
        <dbReference type="Proteomes" id="UP001044222"/>
    </source>
</evidence>
<evidence type="ECO:0000256" key="4">
    <source>
        <dbReference type="ARBA" id="ARBA00022679"/>
    </source>
</evidence>
<dbReference type="GO" id="GO:0006287">
    <property type="term" value="P:base-excision repair, gap-filling"/>
    <property type="evidence" value="ECO:0007669"/>
    <property type="project" value="TreeGrafter"/>
</dbReference>
<feature type="region of interest" description="Disordered" evidence="16">
    <location>
        <begin position="241"/>
        <end position="299"/>
    </location>
</feature>
<evidence type="ECO:0000256" key="12">
    <source>
        <dbReference type="ARBA" id="ARBA00023014"/>
    </source>
</evidence>
<evidence type="ECO:0000256" key="13">
    <source>
        <dbReference type="ARBA" id="ARBA00023125"/>
    </source>
</evidence>
<feature type="domain" description="DNA polymerase epsilon catalytic subunit A C-terminal" evidence="17">
    <location>
        <begin position="544"/>
        <end position="944"/>
    </location>
</feature>
<comment type="caution">
    <text evidence="18">The sequence shown here is derived from an EMBL/GenBank/DDBJ whole genome shotgun (WGS) entry which is preliminary data.</text>
</comment>
<dbReference type="GO" id="GO:0051539">
    <property type="term" value="F:4 iron, 4 sulfur cluster binding"/>
    <property type="evidence" value="ECO:0007669"/>
    <property type="project" value="UniProtKB-KW"/>
</dbReference>
<keyword evidence="6 15" id="KW-0235">DNA replication</keyword>
<accession>A0A9D3RRM5</accession>
<dbReference type="GO" id="GO:0006272">
    <property type="term" value="P:leading strand elongation"/>
    <property type="evidence" value="ECO:0007669"/>
    <property type="project" value="TreeGrafter"/>
</dbReference>
<evidence type="ECO:0000256" key="6">
    <source>
        <dbReference type="ARBA" id="ARBA00022705"/>
    </source>
</evidence>
<dbReference type="Pfam" id="PF22912">
    <property type="entry name" value="zf-DPOE"/>
    <property type="match status" value="1"/>
</dbReference>
<dbReference type="GO" id="GO:0008310">
    <property type="term" value="F:single-stranded DNA 3'-5' DNA exonuclease activity"/>
    <property type="evidence" value="ECO:0007669"/>
    <property type="project" value="TreeGrafter"/>
</dbReference>
<dbReference type="Proteomes" id="UP001044222">
    <property type="component" value="Chromosome 10"/>
</dbReference>
<dbReference type="SMART" id="SM01159">
    <property type="entry name" value="DUF1744"/>
    <property type="match status" value="1"/>
</dbReference>
<dbReference type="GO" id="GO:0045004">
    <property type="term" value="P:DNA replication proofreading"/>
    <property type="evidence" value="ECO:0007669"/>
    <property type="project" value="TreeGrafter"/>
</dbReference>
<dbReference type="FunFam" id="1.10.132.60:FF:000002">
    <property type="entry name" value="DNA polymerase epsilon catalytic subunit"/>
    <property type="match status" value="1"/>
</dbReference>
<keyword evidence="3 15" id="KW-0004">4Fe-4S</keyword>
<keyword evidence="19" id="KW-1185">Reference proteome</keyword>
<evidence type="ECO:0000256" key="7">
    <source>
        <dbReference type="ARBA" id="ARBA00022723"/>
    </source>
</evidence>
<keyword evidence="13 15" id="KW-0238">DNA-binding</keyword>
<comment type="cofactor">
    <cofactor evidence="15">
        <name>[4Fe-4S] cluster</name>
        <dbReference type="ChEBI" id="CHEBI:49883"/>
    </cofactor>
</comment>
<keyword evidence="14 15" id="KW-0539">Nucleus</keyword>
<dbReference type="GO" id="GO:0006297">
    <property type="term" value="P:nucleotide-excision repair, DNA gap filling"/>
    <property type="evidence" value="ECO:0007669"/>
    <property type="project" value="TreeGrafter"/>
</dbReference>
<dbReference type="GO" id="GO:0000278">
    <property type="term" value="P:mitotic cell cycle"/>
    <property type="evidence" value="ECO:0007669"/>
    <property type="project" value="TreeGrafter"/>
</dbReference>
<keyword evidence="9 15" id="KW-0862">Zinc</keyword>
<evidence type="ECO:0000256" key="2">
    <source>
        <dbReference type="ARBA" id="ARBA00005755"/>
    </source>
</evidence>
<dbReference type="EC" id="2.7.7.7" evidence="15"/>
<keyword evidence="10 15" id="KW-0239">DNA-directed DNA polymerase</keyword>
<keyword evidence="12 15" id="KW-0411">Iron-sulfur</keyword>
<sequence length="1316" mass="148525">MAYAVFNEDGSLAELKGFEVKRRGELQLIKIFQSSVFEAFLKGTTLEEVYASVAKVADYWLDVLYSKAANMPDAELFELISENRSMSRKLEDYGAQKSTSISTAKRLAEFLGDQMVKDAGLSCRYVISRKPEGSPVTERAIPLAIFQAESSVKKHFLRKWLKMPSLHDLDIRTILDWNYYIERLGSAIQKIITIPAALQQVKNPVPRVRHPDWLHKKLLEKNDIYKQKKISELFTSEGKRQVASLQPGGDGSQSLEPGGVADMEDFGVPRRPLQAAIPISTKRKRVSQGGAESQAESQDLELTQSWREILGPPPPSGNTREERLVWLRYHKKKWELQLRQRKERKKRRKVLDGEVQPAGGGVIRGGSASGLGNFLRRTARSILDMPWQIVQRPALHEAQHPRVFYVNQRVPKQEEGANYKKVNRMLPRSNIVYYLYQYSVPEDMYQEHINEINADLSAPDIEGVYETQVCGAGPGGREADTFDLEHLEMRSLAQFSYLEPGSVRHIYLYHHSQGHKALFGLFIPSQRKASVFVLDTVRSNQMPSLNALYAAERAALLEKTSEELLPPEKHVFEVRAENDAKAVYRALQRTLLSYKEERRGPTLIAVQSNWEVRRLAAGMPVLEEFPVVPVHVTDDITYSVLDWQRHGARRMIRHYLNLDSCLSQAFDMARYYHLPVGNLPEDVSIFGSDLFLARHLRKHNHLLWLSPTARPDLGGKEADDSRLVMESDDRGSVEINAQGCYSTVCVELDLQSLAVNTILQSQHVNDMEGGASLGVSFDVIQQASLEDMMSGNQGASAVASYDETALCSNTFRILKSMVVGWVKEITQYHNVYADNQVMHFYRWLRSPGSLLYDPALHRTLLNMMKKVFLQLVAEFKRLGSSVVYGNFNRLILCTKKRRIEDAIAYVEYITNSIHSREIFHSLSISFSRCWEFLLWMDLANYGGVKGKLPASVLYGEEGAAQNKNGKKGDGAEGSDDEEEEEEEAAGPEEEEDGGPDEVEDLIESSWNIMQYLPQTASCQNYFLMIVSAYIAAVYHSMREELRRNMPGATPIKRRGGSQASQPAVDGHALPGMITFSQEYVSSELTQNIFTITQKIQKKVTGTRSVTQPSEMFPVLPGSHLPLHNPALEFVKYVCQVLSLDSNIVNQVNKLKRDLLRLVDVGEFSEDAQFRDPCNSYVLPEVICRHCNFCRDLDLCKDPSVAQDGSVLPQWFCSNCQAQYETEGIETALVEALQKKLMTYTLQDLVCAKCRGVKEANMPVYCSCAGDFALTFSTKSFSEQIGVFRNIAAHYNMGFLQETIDWLLQMTPSLGGVAGRP</sequence>
<evidence type="ECO:0000256" key="1">
    <source>
        <dbReference type="ARBA" id="ARBA00004123"/>
    </source>
</evidence>
<evidence type="ECO:0000256" key="11">
    <source>
        <dbReference type="ARBA" id="ARBA00023004"/>
    </source>
</evidence>
<comment type="subcellular location">
    <subcellularLocation>
        <location evidence="1 15">Nucleus</location>
    </subcellularLocation>
</comment>
<dbReference type="PANTHER" id="PTHR10670">
    <property type="entry name" value="DNA POLYMERASE EPSILON CATALYTIC SUBUNIT A"/>
    <property type="match status" value="1"/>
</dbReference>
<keyword evidence="8 15" id="KW-0863">Zinc-finger</keyword>
<comment type="catalytic activity">
    <reaction evidence="15">
        <text>DNA(n) + a 2'-deoxyribonucleoside 5'-triphosphate = DNA(n+1) + diphosphate</text>
        <dbReference type="Rhea" id="RHEA:22508"/>
        <dbReference type="Rhea" id="RHEA-COMP:17339"/>
        <dbReference type="Rhea" id="RHEA-COMP:17340"/>
        <dbReference type="ChEBI" id="CHEBI:33019"/>
        <dbReference type="ChEBI" id="CHEBI:61560"/>
        <dbReference type="ChEBI" id="CHEBI:173112"/>
        <dbReference type="EC" id="2.7.7.7"/>
    </reaction>
</comment>
<dbReference type="PANTHER" id="PTHR10670:SF0">
    <property type="entry name" value="DNA POLYMERASE EPSILON CATALYTIC SUBUNIT A"/>
    <property type="match status" value="1"/>
</dbReference>
<dbReference type="SUPFAM" id="SSF56672">
    <property type="entry name" value="DNA/RNA polymerases"/>
    <property type="match status" value="1"/>
</dbReference>
<evidence type="ECO:0000256" key="9">
    <source>
        <dbReference type="ARBA" id="ARBA00022833"/>
    </source>
</evidence>
<protein>
    <recommendedName>
        <fullName evidence="15">DNA polymerase epsilon catalytic subunit</fullName>
        <ecNumber evidence="15">2.7.7.7</ecNumber>
    </recommendedName>
</protein>
<evidence type="ECO:0000256" key="8">
    <source>
        <dbReference type="ARBA" id="ARBA00022771"/>
    </source>
</evidence>
<evidence type="ECO:0000256" key="16">
    <source>
        <dbReference type="SAM" id="MobiDB-lite"/>
    </source>
</evidence>
<reference evidence="18" key="1">
    <citation type="submission" date="2021-01" db="EMBL/GenBank/DDBJ databases">
        <title>A chromosome-scale assembly of European eel, Anguilla anguilla.</title>
        <authorList>
            <person name="Henkel C."/>
            <person name="Jong-Raadsen S.A."/>
            <person name="Dufour S."/>
            <person name="Weltzien F.-A."/>
            <person name="Palstra A.P."/>
            <person name="Pelster B."/>
            <person name="Spaink H.P."/>
            <person name="Van Den Thillart G.E."/>
            <person name="Jansen H."/>
            <person name="Zahm M."/>
            <person name="Klopp C."/>
            <person name="Cedric C."/>
            <person name="Louis A."/>
            <person name="Berthelot C."/>
            <person name="Parey E."/>
            <person name="Roest Crollius H."/>
            <person name="Montfort J."/>
            <person name="Robinson-Rechavi M."/>
            <person name="Bucao C."/>
            <person name="Bouchez O."/>
            <person name="Gislard M."/>
            <person name="Lluch J."/>
            <person name="Milhes M."/>
            <person name="Lampietro C."/>
            <person name="Lopez Roques C."/>
            <person name="Donnadieu C."/>
            <person name="Braasch I."/>
            <person name="Desvignes T."/>
            <person name="Postlethwait J."/>
            <person name="Bobe J."/>
            <person name="Guiguen Y."/>
            <person name="Dirks R."/>
        </authorList>
    </citation>
    <scope>NUCLEOTIDE SEQUENCE</scope>
    <source>
        <strain evidence="18">Tag_6206</strain>
        <tissue evidence="18">Liver</tissue>
    </source>
</reference>
<evidence type="ECO:0000256" key="5">
    <source>
        <dbReference type="ARBA" id="ARBA00022695"/>
    </source>
</evidence>
<evidence type="ECO:0000256" key="14">
    <source>
        <dbReference type="ARBA" id="ARBA00023242"/>
    </source>
</evidence>
<evidence type="ECO:0000256" key="3">
    <source>
        <dbReference type="ARBA" id="ARBA00022485"/>
    </source>
</evidence>
<dbReference type="InterPro" id="IPR055191">
    <property type="entry name" value="POL2_thumb"/>
</dbReference>
<dbReference type="Pfam" id="PF23250">
    <property type="entry name" value="zf_DPOE_2"/>
    <property type="match status" value="1"/>
</dbReference>
<name>A0A9D3RRM5_ANGAN</name>
<dbReference type="InterPro" id="IPR043502">
    <property type="entry name" value="DNA/RNA_pol_sf"/>
</dbReference>
<dbReference type="GO" id="GO:0003887">
    <property type="term" value="F:DNA-directed DNA polymerase activity"/>
    <property type="evidence" value="ECO:0007669"/>
    <property type="project" value="UniProtKB-KW"/>
</dbReference>
<dbReference type="GO" id="GO:0008270">
    <property type="term" value="F:zinc ion binding"/>
    <property type="evidence" value="ECO:0007669"/>
    <property type="project" value="UniProtKB-KW"/>
</dbReference>
<gene>
    <name evidence="18" type="ORF">ANANG_G00188270</name>
</gene>
<dbReference type="InterPro" id="IPR029703">
    <property type="entry name" value="POL2"/>
</dbReference>
<keyword evidence="11 15" id="KW-0408">Iron</keyword>
<dbReference type="Pfam" id="PF22634">
    <property type="entry name" value="POL2_thumb"/>
    <property type="match status" value="1"/>
</dbReference>
<keyword evidence="5 15" id="KW-0548">Nucleotidyltransferase</keyword>
<comment type="function">
    <text evidence="15">DNA polymerase II participates in chromosomal DNA replication.</text>
</comment>
<proteinExistence type="inferred from homology"/>
<evidence type="ECO:0000256" key="15">
    <source>
        <dbReference type="RuleBase" id="RU365029"/>
    </source>
</evidence>